<proteinExistence type="predicted"/>
<reference evidence="1" key="1">
    <citation type="journal article" date="2014" name="Int. J. Syst. Evol. Microbiol.">
        <title>Complete genome sequence of Corynebacterium casei LMG S-19264T (=DSM 44701T), isolated from a smear-ripened cheese.</title>
        <authorList>
            <consortium name="US DOE Joint Genome Institute (JGI-PGF)"/>
            <person name="Walter F."/>
            <person name="Albersmeier A."/>
            <person name="Kalinowski J."/>
            <person name="Ruckert C."/>
        </authorList>
    </citation>
    <scope>NUCLEOTIDE SEQUENCE</scope>
    <source>
        <strain evidence="1">CGMCC 1.10998</strain>
    </source>
</reference>
<evidence type="ECO:0000313" key="2">
    <source>
        <dbReference type="Proteomes" id="UP000637423"/>
    </source>
</evidence>
<gene>
    <name evidence="1" type="ORF">GCM10011396_13540</name>
</gene>
<dbReference type="EMBL" id="BMED01000001">
    <property type="protein sequence ID" value="GGC67809.1"/>
    <property type="molecule type" value="Genomic_DNA"/>
</dbReference>
<protein>
    <submittedName>
        <fullName evidence="1">Uncharacterized protein</fullName>
    </submittedName>
</protein>
<evidence type="ECO:0000313" key="1">
    <source>
        <dbReference type="EMBL" id="GGC67809.1"/>
    </source>
</evidence>
<dbReference type="AlphaFoldDB" id="A0A916XFZ8"/>
<reference evidence="1" key="2">
    <citation type="submission" date="2020-09" db="EMBL/GenBank/DDBJ databases">
        <authorList>
            <person name="Sun Q."/>
            <person name="Zhou Y."/>
        </authorList>
    </citation>
    <scope>NUCLEOTIDE SEQUENCE</scope>
    <source>
        <strain evidence="1">CGMCC 1.10998</strain>
    </source>
</reference>
<sequence>MTRYMLNFTPRTLRALSELSHDSEKIVDILTINDPPAHLEGRARLPDRVTSDQHTDTLDVTIILENGVTSVQMALPDAFRHQ</sequence>
<comment type="caution">
    <text evidence="1">The sequence shown here is derived from an EMBL/GenBank/DDBJ whole genome shotgun (WGS) entry which is preliminary data.</text>
</comment>
<accession>A0A916XFZ8</accession>
<dbReference type="Proteomes" id="UP000637423">
    <property type="component" value="Unassembled WGS sequence"/>
</dbReference>
<keyword evidence="2" id="KW-1185">Reference proteome</keyword>
<organism evidence="1 2">
    <name type="scientific">Undibacterium terreum</name>
    <dbReference type="NCBI Taxonomy" id="1224302"/>
    <lineage>
        <taxon>Bacteria</taxon>
        <taxon>Pseudomonadati</taxon>
        <taxon>Pseudomonadota</taxon>
        <taxon>Betaproteobacteria</taxon>
        <taxon>Burkholderiales</taxon>
        <taxon>Oxalobacteraceae</taxon>
        <taxon>Undibacterium</taxon>
    </lineage>
</organism>
<name>A0A916XFZ8_9BURK</name>